<organism evidence="1 2">
    <name type="scientific">Ambispora gerdemannii</name>
    <dbReference type="NCBI Taxonomy" id="144530"/>
    <lineage>
        <taxon>Eukaryota</taxon>
        <taxon>Fungi</taxon>
        <taxon>Fungi incertae sedis</taxon>
        <taxon>Mucoromycota</taxon>
        <taxon>Glomeromycotina</taxon>
        <taxon>Glomeromycetes</taxon>
        <taxon>Archaeosporales</taxon>
        <taxon>Ambisporaceae</taxon>
        <taxon>Ambispora</taxon>
    </lineage>
</organism>
<reference evidence="1" key="1">
    <citation type="submission" date="2021-06" db="EMBL/GenBank/DDBJ databases">
        <authorList>
            <person name="Kallberg Y."/>
            <person name="Tangrot J."/>
            <person name="Rosling A."/>
        </authorList>
    </citation>
    <scope>NUCLEOTIDE SEQUENCE</scope>
    <source>
        <strain evidence="1">MT106</strain>
    </source>
</reference>
<sequence>MEEDYNGNGDKLTCLNKYNQIITQQQEQPSGLLGFSRLLGLSGVDVTFLALTTIAITNKKLSDPP</sequence>
<protein>
    <submittedName>
        <fullName evidence="1">11320_t:CDS:1</fullName>
    </submittedName>
</protein>
<gene>
    <name evidence="1" type="ORF">AGERDE_LOCUS2681</name>
</gene>
<evidence type="ECO:0000313" key="1">
    <source>
        <dbReference type="EMBL" id="CAG8469805.1"/>
    </source>
</evidence>
<dbReference type="AlphaFoldDB" id="A0A9N8VXF6"/>
<evidence type="ECO:0000313" key="2">
    <source>
        <dbReference type="Proteomes" id="UP000789831"/>
    </source>
</evidence>
<dbReference type="EMBL" id="CAJVPL010000231">
    <property type="protein sequence ID" value="CAG8469805.1"/>
    <property type="molecule type" value="Genomic_DNA"/>
</dbReference>
<dbReference type="Proteomes" id="UP000789831">
    <property type="component" value="Unassembled WGS sequence"/>
</dbReference>
<proteinExistence type="predicted"/>
<name>A0A9N8VXF6_9GLOM</name>
<comment type="caution">
    <text evidence="1">The sequence shown here is derived from an EMBL/GenBank/DDBJ whole genome shotgun (WGS) entry which is preliminary data.</text>
</comment>
<keyword evidence="2" id="KW-1185">Reference proteome</keyword>
<accession>A0A9N8VXF6</accession>